<dbReference type="PRINTS" id="PR01161">
    <property type="entry name" value="TUBULIN"/>
</dbReference>
<dbReference type="Gene3D" id="1.10.287.600">
    <property type="entry name" value="Helix hairpin bin"/>
    <property type="match status" value="1"/>
</dbReference>
<dbReference type="InterPro" id="IPR037103">
    <property type="entry name" value="Tubulin/FtsZ-like_C"/>
</dbReference>
<feature type="domain" description="Tubulin/FtsZ 2-layer sandwich" evidence="15">
    <location>
        <begin position="250"/>
        <end position="387"/>
    </location>
</feature>
<proteinExistence type="inferred from homology"/>
<dbReference type="InterPro" id="IPR023123">
    <property type="entry name" value="Tubulin_C"/>
</dbReference>
<evidence type="ECO:0000313" key="16">
    <source>
        <dbReference type="EnsemblMetazoa" id="XP_038058459.1"/>
    </source>
</evidence>
<keyword evidence="8 13" id="KW-0547">Nucleotide-binding</keyword>
<name>A0A914A4H3_PATMI</name>
<evidence type="ECO:0000256" key="12">
    <source>
        <dbReference type="ARBA" id="ARBA00034296"/>
    </source>
</evidence>
<evidence type="ECO:0000256" key="5">
    <source>
        <dbReference type="ARBA" id="ARBA00022490"/>
    </source>
</evidence>
<evidence type="ECO:0000256" key="10">
    <source>
        <dbReference type="ARBA" id="ARBA00023134"/>
    </source>
</evidence>
<dbReference type="GO" id="GO:0005200">
    <property type="term" value="F:structural constituent of cytoskeleton"/>
    <property type="evidence" value="ECO:0007669"/>
    <property type="project" value="InterPro"/>
</dbReference>
<dbReference type="Proteomes" id="UP000887568">
    <property type="component" value="Unplaced"/>
</dbReference>
<dbReference type="SMART" id="SM00864">
    <property type="entry name" value="Tubulin"/>
    <property type="match status" value="1"/>
</dbReference>
<dbReference type="GO" id="GO:0046872">
    <property type="term" value="F:metal ion binding"/>
    <property type="evidence" value="ECO:0007669"/>
    <property type="project" value="UniProtKB-KW"/>
</dbReference>
<evidence type="ECO:0000256" key="13">
    <source>
        <dbReference type="RuleBase" id="RU000352"/>
    </source>
</evidence>
<evidence type="ECO:0000256" key="3">
    <source>
        <dbReference type="ARBA" id="ARBA00009636"/>
    </source>
</evidence>
<comment type="cofactor">
    <cofactor evidence="1">
        <name>Mg(2+)</name>
        <dbReference type="ChEBI" id="CHEBI:18420"/>
    </cofactor>
</comment>
<keyword evidence="6 13" id="KW-0493">Microtubule</keyword>
<comment type="similarity">
    <text evidence="3 13">Belongs to the tubulin family.</text>
</comment>
<dbReference type="CDD" id="cd02187">
    <property type="entry name" value="beta_tubulin"/>
    <property type="match status" value="1"/>
</dbReference>
<dbReference type="FunFam" id="3.30.1330.20:FF:000009">
    <property type="entry name" value="Tubulin beta chain"/>
    <property type="match status" value="1"/>
</dbReference>
<evidence type="ECO:0000259" key="15">
    <source>
        <dbReference type="SMART" id="SM00865"/>
    </source>
</evidence>
<dbReference type="Gene3D" id="3.30.1330.20">
    <property type="entry name" value="Tubulin/FtsZ, C-terminal domain"/>
    <property type="match status" value="1"/>
</dbReference>
<evidence type="ECO:0000256" key="4">
    <source>
        <dbReference type="ARBA" id="ARBA00011747"/>
    </source>
</evidence>
<dbReference type="InterPro" id="IPR000217">
    <property type="entry name" value="Tubulin"/>
</dbReference>
<dbReference type="AlphaFoldDB" id="A0A914A4H3"/>
<dbReference type="RefSeq" id="XP_038058459.1">
    <property type="nucleotide sequence ID" value="XM_038202531.1"/>
</dbReference>
<evidence type="ECO:0000256" key="8">
    <source>
        <dbReference type="ARBA" id="ARBA00022741"/>
    </source>
</evidence>
<comment type="subunit">
    <text evidence="4 13">Dimer of alpha and beta chains. A typical microtubule is a hollow water-filled tube with an outer diameter of 25 nm and an inner diameter of 15 nM. Alpha-beta heterodimers associate head-to-tail to form protofilaments running lengthwise along the microtubule wall with the beta-tubulin subunit facing the microtubule plus end conferring a structural polarity. Microtubules usually have 13 protofilaments but different protofilament numbers can be found in some organisms and specialized cells.</text>
</comment>
<dbReference type="InterPro" id="IPR003008">
    <property type="entry name" value="Tubulin_FtsZ_GTPase"/>
</dbReference>
<evidence type="ECO:0000256" key="7">
    <source>
        <dbReference type="ARBA" id="ARBA00022723"/>
    </source>
</evidence>
<dbReference type="EnsemblMetazoa" id="XM_038202531.1">
    <property type="protein sequence ID" value="XP_038058459.1"/>
    <property type="gene ID" value="LOC119729788"/>
</dbReference>
<dbReference type="InterPro" id="IPR002453">
    <property type="entry name" value="Beta_tubulin"/>
</dbReference>
<dbReference type="InterPro" id="IPR008280">
    <property type="entry name" value="Tub_FtsZ_C"/>
</dbReference>
<evidence type="ECO:0000256" key="1">
    <source>
        <dbReference type="ARBA" id="ARBA00001946"/>
    </source>
</evidence>
<feature type="domain" description="Tubulin/FtsZ GTPase" evidence="14">
    <location>
        <begin position="49"/>
        <end position="248"/>
    </location>
</feature>
<keyword evidence="7" id="KW-0479">Metal-binding</keyword>
<keyword evidence="9" id="KW-0460">Magnesium</keyword>
<sequence length="435" mass="48048">MSREIITLQVGQAGNKIGNKFWEVISDEHGIDKSRMYHGNSPVSQLERIDVYFAQGSAAEKYIPRAVLLDLDFVSLASIRSGPLGAFYNPGHFVSGFGGTENNYAKGHYTDGAAIVDEAMDVLRREAENCSSLQGFQMTHSLGGGTGSGLGTLLLSKIVDAYPDRMISTYSVAPSPKMPHVAVVEPYNAVLAYHSLITQSHATFCIDNDALYDICFDTQGVSSPTFDDLNHLVSATMSGVTAAFRYPGHVNETLMKMAVNMAPFPQLHFLLSGYAPLTKRGSPPKTNLTVPEVAQHLFDAKSMLAACDPSHGRNLTTAAHFRGPMTLKEVDEQMQQVRDKNSDYFVDWIPDNVLTSVCKIPPQGLNMSGTYIANSTAIKEVFQRISKQFAKLYKRKAFLNMYKSEGLDEMEFQEADKNVRDLMKEYQQYEDATAD</sequence>
<dbReference type="InterPro" id="IPR036525">
    <property type="entry name" value="Tubulin/FtsZ_GTPase_sf"/>
</dbReference>
<evidence type="ECO:0000256" key="9">
    <source>
        <dbReference type="ARBA" id="ARBA00022842"/>
    </source>
</evidence>
<dbReference type="InterPro" id="IPR017975">
    <property type="entry name" value="Tubulin_CS"/>
</dbReference>
<dbReference type="PRINTS" id="PR01163">
    <property type="entry name" value="BETATUBULIN"/>
</dbReference>
<dbReference type="Pfam" id="PF00091">
    <property type="entry name" value="Tubulin"/>
    <property type="match status" value="1"/>
</dbReference>
<dbReference type="SUPFAM" id="SSF52490">
    <property type="entry name" value="Tubulin nucleotide-binding domain-like"/>
    <property type="match status" value="1"/>
</dbReference>
<evidence type="ECO:0000256" key="2">
    <source>
        <dbReference type="ARBA" id="ARBA00004245"/>
    </source>
</evidence>
<dbReference type="SMART" id="SM00865">
    <property type="entry name" value="Tubulin_C"/>
    <property type="match status" value="1"/>
</dbReference>
<keyword evidence="10 13" id="KW-0342">GTP-binding</keyword>
<evidence type="ECO:0000259" key="14">
    <source>
        <dbReference type="SMART" id="SM00864"/>
    </source>
</evidence>
<evidence type="ECO:0000313" key="17">
    <source>
        <dbReference type="Proteomes" id="UP000887568"/>
    </source>
</evidence>
<dbReference type="SUPFAM" id="SSF55307">
    <property type="entry name" value="Tubulin C-terminal domain-like"/>
    <property type="match status" value="1"/>
</dbReference>
<organism evidence="16 17">
    <name type="scientific">Patiria miniata</name>
    <name type="common">Bat star</name>
    <name type="synonym">Asterina miniata</name>
    <dbReference type="NCBI Taxonomy" id="46514"/>
    <lineage>
        <taxon>Eukaryota</taxon>
        <taxon>Metazoa</taxon>
        <taxon>Echinodermata</taxon>
        <taxon>Eleutherozoa</taxon>
        <taxon>Asterozoa</taxon>
        <taxon>Asteroidea</taxon>
        <taxon>Valvatacea</taxon>
        <taxon>Valvatida</taxon>
        <taxon>Asterinidae</taxon>
        <taxon>Patiria</taxon>
    </lineage>
</organism>
<dbReference type="Pfam" id="PF03953">
    <property type="entry name" value="Tubulin_C"/>
    <property type="match status" value="1"/>
</dbReference>
<keyword evidence="17" id="KW-1185">Reference proteome</keyword>
<dbReference type="GeneID" id="119729788"/>
<evidence type="ECO:0000256" key="11">
    <source>
        <dbReference type="ARBA" id="ARBA00023212"/>
    </source>
</evidence>
<keyword evidence="11" id="KW-0206">Cytoskeleton</keyword>
<dbReference type="Gene3D" id="3.40.50.1440">
    <property type="entry name" value="Tubulin/FtsZ, GTPase domain"/>
    <property type="match status" value="1"/>
</dbReference>
<evidence type="ECO:0000256" key="6">
    <source>
        <dbReference type="ARBA" id="ARBA00022701"/>
    </source>
</evidence>
<comment type="function">
    <text evidence="12 13">Tubulin is the major constituent of microtubules, a cylinder consisting of laterally associated linear protofilaments composed of alpha- and beta-tubulin heterodimers. Microtubules grow by the addition of GTP-tubulin dimers to the microtubule end, where a stabilizing cap forms. Below the cap, tubulin dimers are in GDP-bound state, owing to GTPase activity of alpha-tubulin.</text>
</comment>
<dbReference type="PROSITE" id="PS00227">
    <property type="entry name" value="TUBULIN"/>
    <property type="match status" value="1"/>
</dbReference>
<dbReference type="GO" id="GO:0005874">
    <property type="term" value="C:microtubule"/>
    <property type="evidence" value="ECO:0007669"/>
    <property type="project" value="UniProtKB-KW"/>
</dbReference>
<dbReference type="GO" id="GO:0003924">
    <property type="term" value="F:GTPase activity"/>
    <property type="evidence" value="ECO:0007669"/>
    <property type="project" value="InterPro"/>
</dbReference>
<dbReference type="InterPro" id="IPR018316">
    <property type="entry name" value="Tubulin/FtsZ_2-layer-sand-dom"/>
</dbReference>
<protein>
    <recommendedName>
        <fullName evidence="13">Tubulin beta chain</fullName>
    </recommendedName>
</protein>
<dbReference type="OrthoDB" id="1662883at2759"/>
<reference evidence="16" key="1">
    <citation type="submission" date="2022-11" db="UniProtKB">
        <authorList>
            <consortium name="EnsemblMetazoa"/>
        </authorList>
    </citation>
    <scope>IDENTIFICATION</scope>
</reference>
<dbReference type="GO" id="GO:0007017">
    <property type="term" value="P:microtubule-based process"/>
    <property type="evidence" value="ECO:0007669"/>
    <property type="project" value="InterPro"/>
</dbReference>
<keyword evidence="5" id="KW-0963">Cytoplasm</keyword>
<comment type="subcellular location">
    <subcellularLocation>
        <location evidence="2">Cytoplasm</location>
        <location evidence="2">Cytoskeleton</location>
    </subcellularLocation>
</comment>
<dbReference type="PANTHER" id="PTHR11588">
    <property type="entry name" value="TUBULIN"/>
    <property type="match status" value="1"/>
</dbReference>
<accession>A0A914A4H3</accession>
<dbReference type="GO" id="GO:0005525">
    <property type="term" value="F:GTP binding"/>
    <property type="evidence" value="ECO:0007669"/>
    <property type="project" value="UniProtKB-UniRule"/>
</dbReference>